<feature type="compositionally biased region" description="Polar residues" evidence="1">
    <location>
        <begin position="57"/>
        <end position="68"/>
    </location>
</feature>
<dbReference type="AlphaFoldDB" id="A0A1I7FKK8"/>
<dbReference type="STRING" id="388950.GCA_001611675_03413"/>
<proteinExistence type="predicted"/>
<evidence type="ECO:0000313" key="3">
    <source>
        <dbReference type="Proteomes" id="UP000182491"/>
    </source>
</evidence>
<evidence type="ECO:0000256" key="1">
    <source>
        <dbReference type="SAM" id="MobiDB-lite"/>
    </source>
</evidence>
<evidence type="ECO:0000313" key="2">
    <source>
        <dbReference type="EMBL" id="SFU36710.1"/>
    </source>
</evidence>
<dbReference type="Proteomes" id="UP000182491">
    <property type="component" value="Unassembled WGS sequence"/>
</dbReference>
<reference evidence="3" key="1">
    <citation type="submission" date="2016-10" db="EMBL/GenBank/DDBJ databases">
        <authorList>
            <person name="Varghese N."/>
        </authorList>
    </citation>
    <scope>NUCLEOTIDE SEQUENCE [LARGE SCALE GENOMIC DNA]</scope>
    <source>
        <strain evidence="3">DSM 18820</strain>
    </source>
</reference>
<accession>A0A1I7FKK8</accession>
<dbReference type="EMBL" id="FPCA01000001">
    <property type="protein sequence ID" value="SFU36710.1"/>
    <property type="molecule type" value="Genomic_DNA"/>
</dbReference>
<sequence>MAECLRSKSIRDFSALSDKSNFCSMDPVADEISSVLSVDRKNSTQNTARLTEEKATPSGQFRSSDTGASVSAVAIPTTQDAFLRCTTSHP</sequence>
<gene>
    <name evidence="2" type="ORF">SAMN04487941_0276</name>
</gene>
<organism evidence="2 3">
    <name type="scientific">Pontibacter akesuensis</name>
    <dbReference type="NCBI Taxonomy" id="388950"/>
    <lineage>
        <taxon>Bacteria</taxon>
        <taxon>Pseudomonadati</taxon>
        <taxon>Bacteroidota</taxon>
        <taxon>Cytophagia</taxon>
        <taxon>Cytophagales</taxon>
        <taxon>Hymenobacteraceae</taxon>
        <taxon>Pontibacter</taxon>
    </lineage>
</organism>
<feature type="region of interest" description="Disordered" evidence="1">
    <location>
        <begin position="43"/>
        <end position="68"/>
    </location>
</feature>
<protein>
    <submittedName>
        <fullName evidence="2">Uncharacterized protein</fullName>
    </submittedName>
</protein>
<name>A0A1I7FKK8_9BACT</name>
<keyword evidence="3" id="KW-1185">Reference proteome</keyword>